<dbReference type="RefSeq" id="WP_193495677.1">
    <property type="nucleotide sequence ID" value="NZ_CP063169.1"/>
</dbReference>
<dbReference type="Proteomes" id="UP000593758">
    <property type="component" value="Chromosome"/>
</dbReference>
<protein>
    <submittedName>
        <fullName evidence="1">Uncharacterized protein</fullName>
    </submittedName>
</protein>
<gene>
    <name evidence="1" type="ORF">IM660_11635</name>
</gene>
<name>A0A7M1SRY8_9MICO</name>
<keyword evidence="2" id="KW-1185">Reference proteome</keyword>
<organism evidence="1 2">
    <name type="scientific">Ruania alkalisoli</name>
    <dbReference type="NCBI Taxonomy" id="2779775"/>
    <lineage>
        <taxon>Bacteria</taxon>
        <taxon>Bacillati</taxon>
        <taxon>Actinomycetota</taxon>
        <taxon>Actinomycetes</taxon>
        <taxon>Micrococcales</taxon>
        <taxon>Ruaniaceae</taxon>
        <taxon>Ruania</taxon>
    </lineage>
</organism>
<reference evidence="1 2" key="1">
    <citation type="submission" date="2020-10" db="EMBL/GenBank/DDBJ databases">
        <title>Haloactinobacterium sp. RN3S43, a bacterium isolated from saline soil.</title>
        <authorList>
            <person name="Sun J.-Q."/>
        </authorList>
    </citation>
    <scope>NUCLEOTIDE SEQUENCE [LARGE SCALE GENOMIC DNA]</scope>
    <source>
        <strain evidence="1 2">RN3S43</strain>
    </source>
</reference>
<accession>A0A7M1SRY8</accession>
<dbReference type="AlphaFoldDB" id="A0A7M1SRY8"/>
<dbReference type="KEGG" id="halt:IM660_11635"/>
<evidence type="ECO:0000313" key="2">
    <source>
        <dbReference type="Proteomes" id="UP000593758"/>
    </source>
</evidence>
<dbReference type="EMBL" id="CP063169">
    <property type="protein sequence ID" value="QOR69353.1"/>
    <property type="molecule type" value="Genomic_DNA"/>
</dbReference>
<proteinExistence type="predicted"/>
<sequence length="270" mass="27837">MSEKSTLLRAVSALKPPEQDVTEAESRALLERVNTRIADGATSREEARRLTPYQPPVATRRILAGAAAAALVAVGALTVSTYDSAPAYAGWTSTPTGVASSDIGVMAQICPTEIPGPGPDVEMIPVSPLLAEQRGPYRMMLSLGEGDAYQVCLTLPDDESALGYYPVAMGSVPGSGNVTWPDDEDGALLLGAGTYTPPITSDPVTLAVGTAGSAVEALTLHTADGSFVEATVMDGWWIVWIPGEVAIGDTATVVTDNGGEMDVTLGSSVS</sequence>
<evidence type="ECO:0000313" key="1">
    <source>
        <dbReference type="EMBL" id="QOR69353.1"/>
    </source>
</evidence>